<dbReference type="NCBIfam" id="TIGR04456">
    <property type="entry name" value="LruC_dom"/>
    <property type="match status" value="1"/>
</dbReference>
<evidence type="ECO:0000259" key="2">
    <source>
        <dbReference type="Pfam" id="PF16130"/>
    </source>
</evidence>
<keyword evidence="6" id="KW-1185">Reference proteome</keyword>
<dbReference type="Pfam" id="PF16130">
    <property type="entry name" value="DUF4842"/>
    <property type="match status" value="1"/>
</dbReference>
<dbReference type="Pfam" id="PF21959">
    <property type="entry name" value="DUF6923"/>
    <property type="match status" value="1"/>
</dbReference>
<evidence type="ECO:0000313" key="5">
    <source>
        <dbReference type="EMBL" id="MCL1047731.1"/>
    </source>
</evidence>
<name>A0ABT0KV63_9GAMM</name>
<dbReference type="InterPro" id="IPR045474">
    <property type="entry name" value="GEVED"/>
</dbReference>
<protein>
    <submittedName>
        <fullName evidence="5">LruC domain-containing protein</fullName>
    </submittedName>
</protein>
<dbReference type="EMBL" id="JAKIKU010000018">
    <property type="protein sequence ID" value="MCL1047731.1"/>
    <property type="molecule type" value="Genomic_DNA"/>
</dbReference>
<evidence type="ECO:0000313" key="6">
    <source>
        <dbReference type="Proteomes" id="UP001202134"/>
    </source>
</evidence>
<organism evidence="5 6">
    <name type="scientific">Shewanella electrodiphila</name>
    <dbReference type="NCBI Taxonomy" id="934143"/>
    <lineage>
        <taxon>Bacteria</taxon>
        <taxon>Pseudomonadati</taxon>
        <taxon>Pseudomonadota</taxon>
        <taxon>Gammaproteobacteria</taxon>
        <taxon>Alteromonadales</taxon>
        <taxon>Shewanellaceae</taxon>
        <taxon>Shewanella</taxon>
    </lineage>
</organism>
<evidence type="ECO:0000256" key="1">
    <source>
        <dbReference type="SAM" id="Phobius"/>
    </source>
</evidence>
<keyword evidence="1" id="KW-0472">Membrane</keyword>
<dbReference type="Gene3D" id="2.120.10.30">
    <property type="entry name" value="TolB, C-terminal domain"/>
    <property type="match status" value="1"/>
</dbReference>
<feature type="domain" description="DUF4842" evidence="2">
    <location>
        <begin position="500"/>
        <end position="723"/>
    </location>
</feature>
<accession>A0ABT0KV63</accession>
<feature type="domain" description="DUF6923" evidence="4">
    <location>
        <begin position="85"/>
        <end position="283"/>
    </location>
</feature>
<dbReference type="SUPFAM" id="SSF63825">
    <property type="entry name" value="YWTD domain"/>
    <property type="match status" value="1"/>
</dbReference>
<gene>
    <name evidence="5" type="ORF">L2737_20735</name>
</gene>
<evidence type="ECO:0000259" key="4">
    <source>
        <dbReference type="Pfam" id="PF21959"/>
    </source>
</evidence>
<proteinExistence type="predicted"/>
<dbReference type="InterPro" id="IPR032295">
    <property type="entry name" value="DUF4842"/>
</dbReference>
<feature type="domain" description="GEVED" evidence="3">
    <location>
        <begin position="375"/>
        <end position="448"/>
    </location>
</feature>
<keyword evidence="1" id="KW-0812">Transmembrane</keyword>
<sequence length="734" mass="79381">MKIPTQQTVNANALNAKMIKILSFSSIAIGTSMALFSANTYAAEAFEACPTEAFIVQTPSGVPKTFGVELGTGSYTVLSPDMGLTKSLNGVGFSYLDNYLYGWDYEHGTVGKVGEDYQVEPLTIVKDSSAAAAGNFYVGDVAINENVWYGYRKNKGLFTVPLDGNDHPMNIVPGSKSNATYNVTDFAFHPSNGFLYAVTNGSTGKLIKIDPSTGAAETIATVITKSSGSFTFGAQFFDPDGNLYLSNNGDGNVYKVNVDSDNPAAELFSYGPSSTSNDGARCALAEVPVGDSVDFGDAPDSYGTLIDSNGARHGIVAGMSLGSLVDNESDGYPAPLSDDESDGIDDDDGISMPTGFEIGESAMLIVTTQGDAAFLNGWIDWNQNGEFDTDEKVIAARSVNAGTTTLSIDVPNWATTGDTWARFRLSSVADILPTGGVSDGEVEDYPITVTETGITISYYPSSSEYTTLAYEDLYPYQGDFDMNDVVMQLRISQFSKNDMVRRVAFDAQLVAMGAAYHNGFAVQLPDIGRGNVQESAIDWSMQGVKQTTSPLEAGQTNAVLLFSEDLWQHATPGNDCLYFRTEPGCGTQYRATWQMTVPFVDSVHVDDMPEFPYDPFIFATPGTDHSLAAKNITDGQNPGRKLEIHLKNKAPTDLFDTRFLGMHDDASAASQGHYFQDENGMSWAIEVPDTWQHPAENQRVDSAYIEFIEFAADESGETKPYWYLNATDSLIFKD</sequence>
<comment type="caution">
    <text evidence="5">The sequence shown here is derived from an EMBL/GenBank/DDBJ whole genome shotgun (WGS) entry which is preliminary data.</text>
</comment>
<reference evidence="5 6" key="1">
    <citation type="submission" date="2022-01" db="EMBL/GenBank/DDBJ databases">
        <title>Whole genome-based taxonomy of the Shewanellaceae.</title>
        <authorList>
            <person name="Martin-Rodriguez A.J."/>
        </authorList>
    </citation>
    <scope>NUCLEOTIDE SEQUENCE [LARGE SCALE GENOMIC DNA]</scope>
    <source>
        <strain evidence="5 6">DSM 24955</strain>
    </source>
</reference>
<dbReference type="Pfam" id="PF20009">
    <property type="entry name" value="GEVED"/>
    <property type="match status" value="1"/>
</dbReference>
<feature type="transmembrane region" description="Helical" evidence="1">
    <location>
        <begin position="21"/>
        <end position="42"/>
    </location>
</feature>
<dbReference type="InterPro" id="IPR054215">
    <property type="entry name" value="DUF6923"/>
</dbReference>
<dbReference type="InterPro" id="IPR011042">
    <property type="entry name" value="6-blade_b-propeller_TolB-like"/>
</dbReference>
<dbReference type="InterPro" id="IPR031025">
    <property type="entry name" value="LruC_dom"/>
</dbReference>
<dbReference type="RefSeq" id="WP_248956970.1">
    <property type="nucleotide sequence ID" value="NZ_JAKIKU010000018.1"/>
</dbReference>
<evidence type="ECO:0000259" key="3">
    <source>
        <dbReference type="Pfam" id="PF20009"/>
    </source>
</evidence>
<keyword evidence="1" id="KW-1133">Transmembrane helix</keyword>
<dbReference type="Proteomes" id="UP001202134">
    <property type="component" value="Unassembled WGS sequence"/>
</dbReference>